<gene>
    <name evidence="1" type="ORF">N783_21620</name>
</gene>
<protein>
    <recommendedName>
        <fullName evidence="3">Gluconate 2-dehydrogenase subunit 3 family protein</fullName>
    </recommendedName>
</protein>
<dbReference type="AlphaFoldDB" id="A0A0A5FV71"/>
<dbReference type="RefSeq" id="WP_027448787.1">
    <property type="nucleotide sequence ID" value="NZ_AVPF01000081.1"/>
</dbReference>
<dbReference type="STRING" id="1385511.GCA_000425225_02323"/>
<dbReference type="OrthoDB" id="63962at2"/>
<dbReference type="InterPro" id="IPR027056">
    <property type="entry name" value="Gluconate_2DH_su3"/>
</dbReference>
<comment type="caution">
    <text evidence="1">The sequence shown here is derived from an EMBL/GenBank/DDBJ whole genome shotgun (WGS) entry which is preliminary data.</text>
</comment>
<dbReference type="Pfam" id="PF13618">
    <property type="entry name" value="Gluconate_2-dh3"/>
    <property type="match status" value="1"/>
</dbReference>
<keyword evidence="2" id="KW-1185">Reference proteome</keyword>
<sequence length="204" mass="23673">MKDQHPKKTYYPTYDVMSEKGEWDPVTQQVIQNRTHPTEGNVLTPEMKRTLQAYSKSLFPSHVGEQTLSISLILDHRLTEKKLKSYPKNSLLSKEEIILYGLEHAEEECVLTDQTPFFQMSDDDRLKKIISWKHQLGEESVWKNVSCDLFYSTLTSELLKLIYSDPSIWSNIGYGGPAYPRGYYAYGPKQFDSWEAKPHDENLS</sequence>
<dbReference type="Proteomes" id="UP000030403">
    <property type="component" value="Unassembled WGS sequence"/>
</dbReference>
<evidence type="ECO:0000313" key="1">
    <source>
        <dbReference type="EMBL" id="KGX83814.1"/>
    </source>
</evidence>
<proteinExistence type="predicted"/>
<evidence type="ECO:0000313" key="2">
    <source>
        <dbReference type="Proteomes" id="UP000030403"/>
    </source>
</evidence>
<reference evidence="1 2" key="1">
    <citation type="submission" date="2013-08" db="EMBL/GenBank/DDBJ databases">
        <authorList>
            <person name="Huang J."/>
            <person name="Wang G."/>
        </authorList>
    </citation>
    <scope>NUCLEOTIDE SEQUENCE [LARGE SCALE GENOMIC DNA]</scope>
    <source>
        <strain evidence="1 2">BH030004</strain>
    </source>
</reference>
<organism evidence="1 2">
    <name type="scientific">Pontibacillus marinus BH030004 = DSM 16465</name>
    <dbReference type="NCBI Taxonomy" id="1385511"/>
    <lineage>
        <taxon>Bacteria</taxon>
        <taxon>Bacillati</taxon>
        <taxon>Bacillota</taxon>
        <taxon>Bacilli</taxon>
        <taxon>Bacillales</taxon>
        <taxon>Bacillaceae</taxon>
        <taxon>Pontibacillus</taxon>
    </lineage>
</organism>
<dbReference type="eggNOG" id="ENOG5032RMA">
    <property type="taxonomic scope" value="Bacteria"/>
</dbReference>
<evidence type="ECO:0008006" key="3">
    <source>
        <dbReference type="Google" id="ProtNLM"/>
    </source>
</evidence>
<name>A0A0A5FV71_9BACI</name>
<dbReference type="EMBL" id="AVPF01000081">
    <property type="protein sequence ID" value="KGX83814.1"/>
    <property type="molecule type" value="Genomic_DNA"/>
</dbReference>
<accession>A0A0A5FV71</accession>